<gene>
    <name evidence="1" type="ORF">CQW23_03976</name>
</gene>
<evidence type="ECO:0000313" key="2">
    <source>
        <dbReference type="Proteomes" id="UP000224567"/>
    </source>
</evidence>
<name>A0A2G2XDE0_CAPBA</name>
<sequence length="111" mass="12314">MVISNTSNVPPTDQWVMVTNLIPKFIHDVLQKSNVPHWVSHNLEHMENTIYYSTDVGSVALDVEFVASHVESVASDVEFVTTDVDSIATNMESIATDVDSVATDTEFVQQM</sequence>
<dbReference type="EMBL" id="MLFT02000002">
    <property type="protein sequence ID" value="PHT55490.1"/>
    <property type="molecule type" value="Genomic_DNA"/>
</dbReference>
<dbReference type="Proteomes" id="UP000224567">
    <property type="component" value="Unassembled WGS sequence"/>
</dbReference>
<keyword evidence="2" id="KW-1185">Reference proteome</keyword>
<organism evidence="1 2">
    <name type="scientific">Capsicum baccatum</name>
    <name type="common">Peruvian pepper</name>
    <dbReference type="NCBI Taxonomy" id="33114"/>
    <lineage>
        <taxon>Eukaryota</taxon>
        <taxon>Viridiplantae</taxon>
        <taxon>Streptophyta</taxon>
        <taxon>Embryophyta</taxon>
        <taxon>Tracheophyta</taxon>
        <taxon>Spermatophyta</taxon>
        <taxon>Magnoliopsida</taxon>
        <taxon>eudicotyledons</taxon>
        <taxon>Gunneridae</taxon>
        <taxon>Pentapetalae</taxon>
        <taxon>asterids</taxon>
        <taxon>lamiids</taxon>
        <taxon>Solanales</taxon>
        <taxon>Solanaceae</taxon>
        <taxon>Solanoideae</taxon>
        <taxon>Capsiceae</taxon>
        <taxon>Capsicum</taxon>
    </lineage>
</organism>
<dbReference type="AlphaFoldDB" id="A0A2G2XDE0"/>
<comment type="caution">
    <text evidence="1">The sequence shown here is derived from an EMBL/GenBank/DDBJ whole genome shotgun (WGS) entry which is preliminary data.</text>
</comment>
<protein>
    <submittedName>
        <fullName evidence="1">Uncharacterized protein</fullName>
    </submittedName>
</protein>
<reference evidence="1 2" key="1">
    <citation type="journal article" date="2017" name="Genome Biol.">
        <title>New reference genome sequences of hot pepper reveal the massive evolution of plant disease-resistance genes by retroduplication.</title>
        <authorList>
            <person name="Kim S."/>
            <person name="Park J."/>
            <person name="Yeom S.I."/>
            <person name="Kim Y.M."/>
            <person name="Seo E."/>
            <person name="Kim K.T."/>
            <person name="Kim M.S."/>
            <person name="Lee J.M."/>
            <person name="Cheong K."/>
            <person name="Shin H.S."/>
            <person name="Kim S.B."/>
            <person name="Han K."/>
            <person name="Lee J."/>
            <person name="Park M."/>
            <person name="Lee H.A."/>
            <person name="Lee H.Y."/>
            <person name="Lee Y."/>
            <person name="Oh S."/>
            <person name="Lee J.H."/>
            <person name="Choi E."/>
            <person name="Choi E."/>
            <person name="Lee S.E."/>
            <person name="Jeon J."/>
            <person name="Kim H."/>
            <person name="Choi G."/>
            <person name="Song H."/>
            <person name="Lee J."/>
            <person name="Lee S.C."/>
            <person name="Kwon J.K."/>
            <person name="Lee H.Y."/>
            <person name="Koo N."/>
            <person name="Hong Y."/>
            <person name="Kim R.W."/>
            <person name="Kang W.H."/>
            <person name="Huh J.H."/>
            <person name="Kang B.C."/>
            <person name="Yang T.J."/>
            <person name="Lee Y.H."/>
            <person name="Bennetzen J.L."/>
            <person name="Choi D."/>
        </authorList>
    </citation>
    <scope>NUCLEOTIDE SEQUENCE [LARGE SCALE GENOMIC DNA]</scope>
    <source>
        <strain evidence="2">cv. PBC81</strain>
    </source>
</reference>
<proteinExistence type="predicted"/>
<evidence type="ECO:0000313" key="1">
    <source>
        <dbReference type="EMBL" id="PHT55490.1"/>
    </source>
</evidence>
<dbReference type="Gene3D" id="1.20.1480.30">
    <property type="entry name" value="Designed four-helix bundle protein"/>
    <property type="match status" value="1"/>
</dbReference>
<accession>A0A2G2XDE0</accession>
<reference evidence="2" key="2">
    <citation type="journal article" date="2017" name="J. Anim. Genet.">
        <title>Multiple reference genome sequences of hot pepper reveal the massive evolution of plant disease resistance genes by retroduplication.</title>
        <authorList>
            <person name="Kim S."/>
            <person name="Park J."/>
            <person name="Yeom S.-I."/>
            <person name="Kim Y.-M."/>
            <person name="Seo E."/>
            <person name="Kim K.-T."/>
            <person name="Kim M.-S."/>
            <person name="Lee J.M."/>
            <person name="Cheong K."/>
            <person name="Shin H.-S."/>
            <person name="Kim S.-B."/>
            <person name="Han K."/>
            <person name="Lee J."/>
            <person name="Park M."/>
            <person name="Lee H.-A."/>
            <person name="Lee H.-Y."/>
            <person name="Lee Y."/>
            <person name="Oh S."/>
            <person name="Lee J.H."/>
            <person name="Choi E."/>
            <person name="Choi E."/>
            <person name="Lee S.E."/>
            <person name="Jeon J."/>
            <person name="Kim H."/>
            <person name="Choi G."/>
            <person name="Song H."/>
            <person name="Lee J."/>
            <person name="Lee S.-C."/>
            <person name="Kwon J.-K."/>
            <person name="Lee H.-Y."/>
            <person name="Koo N."/>
            <person name="Hong Y."/>
            <person name="Kim R.W."/>
            <person name="Kang W.-H."/>
            <person name="Huh J.H."/>
            <person name="Kang B.-C."/>
            <person name="Yang T.-J."/>
            <person name="Lee Y.-H."/>
            <person name="Bennetzen J.L."/>
            <person name="Choi D."/>
        </authorList>
    </citation>
    <scope>NUCLEOTIDE SEQUENCE [LARGE SCALE GENOMIC DNA]</scope>
    <source>
        <strain evidence="2">cv. PBC81</strain>
    </source>
</reference>